<feature type="region of interest" description="Disordered" evidence="1">
    <location>
        <begin position="14"/>
        <end position="46"/>
    </location>
</feature>
<name>A0ABR7LSW1_9ACTN</name>
<keyword evidence="4" id="KW-1185">Reference proteome</keyword>
<gene>
    <name evidence="3" type="ORF">HKK74_20955</name>
</gene>
<dbReference type="InterPro" id="IPR047789">
    <property type="entry name" value="CU044_5270-like"/>
</dbReference>
<keyword evidence="2" id="KW-0472">Membrane</keyword>
<reference evidence="3 4" key="1">
    <citation type="submission" date="2020-06" db="EMBL/GenBank/DDBJ databases">
        <title>Actinomadura xiongansis sp. nov., isolated from soil of Baiyangdian.</title>
        <authorList>
            <person name="Zhang X."/>
        </authorList>
    </citation>
    <scope>NUCLEOTIDE SEQUENCE [LARGE SCALE GENOMIC DNA]</scope>
    <source>
        <strain evidence="3 4">HBUM206468</strain>
    </source>
</reference>
<evidence type="ECO:0000256" key="2">
    <source>
        <dbReference type="SAM" id="Phobius"/>
    </source>
</evidence>
<evidence type="ECO:0000313" key="3">
    <source>
        <dbReference type="EMBL" id="MBC6467945.1"/>
    </source>
</evidence>
<evidence type="ECO:0000313" key="4">
    <source>
        <dbReference type="Proteomes" id="UP000805614"/>
    </source>
</evidence>
<dbReference type="NCBIfam" id="NF038083">
    <property type="entry name" value="CU044_5270_fam"/>
    <property type="match status" value="1"/>
</dbReference>
<accession>A0ABR7LSW1</accession>
<evidence type="ECO:0000256" key="1">
    <source>
        <dbReference type="SAM" id="MobiDB-lite"/>
    </source>
</evidence>
<proteinExistence type="predicted"/>
<feature type="compositionally biased region" description="Basic residues" evidence="1">
    <location>
        <begin position="26"/>
        <end position="43"/>
    </location>
</feature>
<organism evidence="3 4">
    <name type="scientific">Actinomadura alba</name>
    <dbReference type="NCBI Taxonomy" id="406431"/>
    <lineage>
        <taxon>Bacteria</taxon>
        <taxon>Bacillati</taxon>
        <taxon>Actinomycetota</taxon>
        <taxon>Actinomycetes</taxon>
        <taxon>Streptosporangiales</taxon>
        <taxon>Thermomonosporaceae</taxon>
        <taxon>Actinomadura</taxon>
    </lineage>
</organism>
<dbReference type="RefSeq" id="WP_187244966.1">
    <property type="nucleotide sequence ID" value="NZ_BAAAOK010000037.1"/>
</dbReference>
<keyword evidence="2" id="KW-0812">Transmembrane</keyword>
<dbReference type="Proteomes" id="UP000805614">
    <property type="component" value="Unassembled WGS sequence"/>
</dbReference>
<comment type="caution">
    <text evidence="3">The sequence shown here is derived from an EMBL/GenBank/DDBJ whole genome shotgun (WGS) entry which is preliminary data.</text>
</comment>
<dbReference type="EMBL" id="JABVEC010000016">
    <property type="protein sequence ID" value="MBC6467945.1"/>
    <property type="molecule type" value="Genomic_DNA"/>
</dbReference>
<sequence>MDDLKLLRTMLAQPEPSPEVADRSRNRLRNRMRGPARRQRSGGRRTGWTVAGLGLAAAATTVALVISNVIGPTGTPNGPPAVAQPSARQVLLAAAATAESVPEGSGTYWHVTMTHGPSIGGRRKTEMWFRRDGLGWVSVKPGEVSKLARWQVTTFSLTGMSSNQLQNLPTDPAALKTWILNAMKSRRSKGDPPFKYEPSTLEVNLVHVLNEMLYYLPVQQKVRAAAFRALASLPSIKRVGAVKEGQVLVYMSGPGPGQVGIQMIVDPKTTRVSIENFTNFGKRESSGTNTYMGEWTDEIPDKVVPPPRRYHPRPG</sequence>
<keyword evidence="2" id="KW-1133">Transmembrane helix</keyword>
<feature type="transmembrane region" description="Helical" evidence="2">
    <location>
        <begin position="47"/>
        <end position="70"/>
    </location>
</feature>
<protein>
    <submittedName>
        <fullName evidence="3">CU044_5270 family protein</fullName>
    </submittedName>
</protein>